<dbReference type="CDD" id="cd06779">
    <property type="entry name" value="cpPDZ_Deg_HtrA-like"/>
    <property type="match status" value="1"/>
</dbReference>
<dbReference type="Gene3D" id="2.160.20.10">
    <property type="entry name" value="Single-stranded right-handed beta-helix, Pectin lyase-like"/>
    <property type="match status" value="2"/>
</dbReference>
<dbReference type="SUPFAM" id="SSF51126">
    <property type="entry name" value="Pectin lyase-like"/>
    <property type="match status" value="1"/>
</dbReference>
<dbReference type="Pfam" id="PF13180">
    <property type="entry name" value="PDZ_2"/>
    <property type="match status" value="1"/>
</dbReference>
<dbReference type="OrthoDB" id="9808066at2"/>
<dbReference type="InterPro" id="IPR001478">
    <property type="entry name" value="PDZ"/>
</dbReference>
<dbReference type="PANTHER" id="PTHR36453">
    <property type="entry name" value="SECRETED PROTEIN-RELATED"/>
    <property type="match status" value="1"/>
</dbReference>
<gene>
    <name evidence="2" type="ORF">EGT74_13100</name>
</gene>
<evidence type="ECO:0000313" key="3">
    <source>
        <dbReference type="Proteomes" id="UP000278351"/>
    </source>
</evidence>
<name>A0A3N4PJL3_9BACT</name>
<proteinExistence type="predicted"/>
<comment type="caution">
    <text evidence="2">The sequence shown here is derived from an EMBL/GenBank/DDBJ whole genome shotgun (WGS) entry which is preliminary data.</text>
</comment>
<dbReference type="InterPro" id="IPR012334">
    <property type="entry name" value="Pectin_lyas_fold"/>
</dbReference>
<evidence type="ECO:0000313" key="2">
    <source>
        <dbReference type="EMBL" id="RPE08005.1"/>
    </source>
</evidence>
<dbReference type="SUPFAM" id="SSF50156">
    <property type="entry name" value="PDZ domain-like"/>
    <property type="match status" value="1"/>
</dbReference>
<evidence type="ECO:0000259" key="1">
    <source>
        <dbReference type="PROSITE" id="PS50106"/>
    </source>
</evidence>
<dbReference type="SMART" id="SM00710">
    <property type="entry name" value="PbH1"/>
    <property type="match status" value="3"/>
</dbReference>
<organism evidence="2 3">
    <name type="scientific">Chitinophaga lutea</name>
    <dbReference type="NCBI Taxonomy" id="2488634"/>
    <lineage>
        <taxon>Bacteria</taxon>
        <taxon>Pseudomonadati</taxon>
        <taxon>Bacteroidota</taxon>
        <taxon>Chitinophagia</taxon>
        <taxon>Chitinophagales</taxon>
        <taxon>Chitinophagaceae</taxon>
        <taxon>Chitinophaga</taxon>
    </lineage>
</organism>
<reference evidence="2 3" key="1">
    <citation type="submission" date="2018-11" db="EMBL/GenBank/DDBJ databases">
        <title>Chitinophaga lutea sp.nov., isolate from arsenic contaminated soil.</title>
        <authorList>
            <person name="Zong Y."/>
        </authorList>
    </citation>
    <scope>NUCLEOTIDE SEQUENCE [LARGE SCALE GENOMIC DNA]</scope>
    <source>
        <strain evidence="2 3">ZY74</strain>
    </source>
</reference>
<dbReference type="InterPro" id="IPR036034">
    <property type="entry name" value="PDZ_sf"/>
</dbReference>
<protein>
    <submittedName>
        <fullName evidence="2">PDZ domain-containing protein</fullName>
    </submittedName>
</protein>
<dbReference type="InterPro" id="IPR006626">
    <property type="entry name" value="PbH1"/>
</dbReference>
<dbReference type="InterPro" id="IPR011050">
    <property type="entry name" value="Pectin_lyase_fold/virulence"/>
</dbReference>
<accession>A0A3N4PJL3</accession>
<feature type="domain" description="PDZ" evidence="1">
    <location>
        <begin position="669"/>
        <end position="738"/>
    </location>
</feature>
<dbReference type="EMBL" id="RPDH01000002">
    <property type="protein sequence ID" value="RPE08005.1"/>
    <property type="molecule type" value="Genomic_DNA"/>
</dbReference>
<dbReference type="Proteomes" id="UP000278351">
    <property type="component" value="Unassembled WGS sequence"/>
</dbReference>
<dbReference type="AlphaFoldDB" id="A0A3N4PJL3"/>
<dbReference type="Gene3D" id="2.30.42.10">
    <property type="match status" value="1"/>
</dbReference>
<sequence>MLLLAQQSLRAQTVLYVSPTGNDQQKGTLQQPYRTLQQAVNKAAAQQGTQVQIQLRGGTYYPDSAVLIQAGAFRSLTIAPYKGESVTLSGARPVQPQWEAYKNGIWQAKLPLDVAPDRLFINGKPMHMARYPNYDSSARILNGTAADALSEAKVKGWQHPAGGYVHALHAGEWGGMHFRITGKKGDDQLEMAGGWQNNRPSAPHKKSRFVENIFEELDAPGEWYYDSSRQVLYVYPPAGVSLQAAKIAVAGLEQLLMLKGTKQKPLQHVTISGIRFEHTARTFMRTDEPLLRSDWAIFRGGAILCEYTEDVTIRQCVFTGLGGNAVFFSNYNRHGSVKDNHIFNIGASAVAFVGAPEAVRSPAFRYEKFVPWNEMDYTPGPANDNYPAECSAEGNLVHHIGETEKQSAGVQIEMASDITVSHNTIYNVPRAGINIGDGCWGGHMISHNDVFNTVLETGDHGAFNSWGRDRFWRPERRIIDSIVAARPSIKFLDAMKPTVIRNNRFACDHGWDIDLDDGSGNYIIENNVCLSGGLKLREGYGRVVRNNILVNNTFHPHVWLANSGDIFTRNVVTLPYAPIGMEHWGTRIDSNYFLSAAALEAAKALGGDAHSISGAPGFINAAGGDYRFTSSAPALQLGIRSVDDHFGVTSPALKKIAKKAPVPTLLVKAMEVAGERKEWLGATLKNIETLGERSAAGLPDQSGVLVLAVAPGSPMAASGLQKGDVIRKLGDNAIATVTDLLQAYQQHRWMGRSSAVIIRNQAEQKISLLLKTAD</sequence>
<dbReference type="PANTHER" id="PTHR36453:SF1">
    <property type="entry name" value="RIGHT HANDED BETA HELIX DOMAIN-CONTAINING PROTEIN"/>
    <property type="match status" value="1"/>
</dbReference>
<dbReference type="PROSITE" id="PS50106">
    <property type="entry name" value="PDZ"/>
    <property type="match status" value="1"/>
</dbReference>
<keyword evidence="3" id="KW-1185">Reference proteome</keyword>